<dbReference type="Pfam" id="PF13873">
    <property type="entry name" value="Myb_DNA-bind_5"/>
    <property type="match status" value="1"/>
</dbReference>
<dbReference type="PANTHER" id="PTHR23098">
    <property type="entry name" value="AGAP001331-PA-RELATED"/>
    <property type="match status" value="1"/>
</dbReference>
<dbReference type="PANTHER" id="PTHR23098:SF23">
    <property type="entry name" value="MYB-RELATED TRANSCRIPTION FACTOR, PARTNER OF PROFILIN-LIKE ISOFORM X2-RELATED"/>
    <property type="match status" value="1"/>
</dbReference>
<proteinExistence type="predicted"/>
<reference evidence="2 3" key="1">
    <citation type="submission" date="2022-05" db="EMBL/GenBank/DDBJ databases">
        <authorList>
            <consortium name="Genoscope - CEA"/>
            <person name="William W."/>
        </authorList>
    </citation>
    <scope>NUCLEOTIDE SEQUENCE [LARGE SCALE GENOMIC DNA]</scope>
</reference>
<feature type="domain" description="Myb/SANT-like DNA-binding" evidence="1">
    <location>
        <begin position="8"/>
        <end position="83"/>
    </location>
</feature>
<keyword evidence="3" id="KW-1185">Reference proteome</keyword>
<evidence type="ECO:0000259" key="1">
    <source>
        <dbReference type="Pfam" id="PF13873"/>
    </source>
</evidence>
<dbReference type="Proteomes" id="UP001159427">
    <property type="component" value="Unassembled WGS sequence"/>
</dbReference>
<evidence type="ECO:0000313" key="3">
    <source>
        <dbReference type="Proteomes" id="UP001159427"/>
    </source>
</evidence>
<gene>
    <name evidence="2" type="ORF">PEVE_00002092</name>
</gene>
<sequence>MSAGKKQRSSRFTQGMTDALVEAYGKHQYILQSKFSNLVTNEKKKEAWIKVADAVNAVNPAERKTVEQVKKKWEDVTGSVKKKERHARQQELKKLNTTGNGFLADEVSCLMYTGARPSVDILSQSEQEVARILGPEIFTGIPGGQDTMKLSNTSN</sequence>
<dbReference type="EMBL" id="CALNXI010001115">
    <property type="protein sequence ID" value="CAH3156158.1"/>
    <property type="molecule type" value="Genomic_DNA"/>
</dbReference>
<organism evidence="2 3">
    <name type="scientific">Porites evermanni</name>
    <dbReference type="NCBI Taxonomy" id="104178"/>
    <lineage>
        <taxon>Eukaryota</taxon>
        <taxon>Metazoa</taxon>
        <taxon>Cnidaria</taxon>
        <taxon>Anthozoa</taxon>
        <taxon>Hexacorallia</taxon>
        <taxon>Scleractinia</taxon>
        <taxon>Fungiina</taxon>
        <taxon>Poritidae</taxon>
        <taxon>Porites</taxon>
    </lineage>
</organism>
<comment type="caution">
    <text evidence="2">The sequence shown here is derived from an EMBL/GenBank/DDBJ whole genome shotgun (WGS) entry which is preliminary data.</text>
</comment>
<name>A0ABN8Q7I1_9CNID</name>
<accession>A0ABN8Q7I1</accession>
<evidence type="ECO:0000313" key="2">
    <source>
        <dbReference type="EMBL" id="CAH3156158.1"/>
    </source>
</evidence>
<dbReference type="InterPro" id="IPR028002">
    <property type="entry name" value="Myb_DNA-bind_5"/>
</dbReference>
<protein>
    <recommendedName>
        <fullName evidence="1">Myb/SANT-like DNA-binding domain-containing protein</fullName>
    </recommendedName>
</protein>